<keyword evidence="8" id="KW-0665">Pyrimidine biosynthesis</keyword>
<evidence type="ECO:0000256" key="3">
    <source>
        <dbReference type="ARBA" id="ARBA00012291"/>
    </source>
</evidence>
<dbReference type="PANTHER" id="PTHR11550:SF0">
    <property type="entry name" value="CTP SYNTHASE-RELATED"/>
    <property type="match status" value="1"/>
</dbReference>
<evidence type="ECO:0000256" key="6">
    <source>
        <dbReference type="ARBA" id="ARBA00022840"/>
    </source>
</evidence>
<dbReference type="UniPathway" id="UPA00159">
    <property type="reaction ID" value="UER00277"/>
</dbReference>
<evidence type="ECO:0000256" key="7">
    <source>
        <dbReference type="ARBA" id="ARBA00022962"/>
    </source>
</evidence>
<organism evidence="12">
    <name type="scientific">marine sediment metagenome</name>
    <dbReference type="NCBI Taxonomy" id="412755"/>
    <lineage>
        <taxon>unclassified sequences</taxon>
        <taxon>metagenomes</taxon>
        <taxon>ecological metagenomes</taxon>
    </lineage>
</organism>
<evidence type="ECO:0000256" key="9">
    <source>
        <dbReference type="ARBA" id="ARBA00047781"/>
    </source>
</evidence>
<accession>X1GG27</accession>
<feature type="domain" description="Glutamine amidotransferase" evidence="10">
    <location>
        <begin position="157"/>
        <end position="253"/>
    </location>
</feature>
<dbReference type="GO" id="GO:0042802">
    <property type="term" value="F:identical protein binding"/>
    <property type="evidence" value="ECO:0007669"/>
    <property type="project" value="TreeGrafter"/>
</dbReference>
<dbReference type="InterPro" id="IPR029062">
    <property type="entry name" value="Class_I_gatase-like"/>
</dbReference>
<dbReference type="Pfam" id="PF00117">
    <property type="entry name" value="GATase"/>
    <property type="match status" value="1"/>
</dbReference>
<reference evidence="12" key="1">
    <citation type="journal article" date="2014" name="Front. Microbiol.">
        <title>High frequency of phylogenetically diverse reductive dehalogenase-homologous genes in deep subseafloor sedimentary metagenomes.</title>
        <authorList>
            <person name="Kawai M."/>
            <person name="Futagami T."/>
            <person name="Toyoda A."/>
            <person name="Takaki Y."/>
            <person name="Nishi S."/>
            <person name="Hori S."/>
            <person name="Arai W."/>
            <person name="Tsubouchi T."/>
            <person name="Morono Y."/>
            <person name="Uchiyama I."/>
            <person name="Ito T."/>
            <person name="Fujiyama A."/>
            <person name="Inagaki F."/>
            <person name="Takami H."/>
        </authorList>
    </citation>
    <scope>NUCLEOTIDE SEQUENCE</scope>
    <source>
        <strain evidence="12">Expedition CK06-06</strain>
    </source>
</reference>
<evidence type="ECO:0000256" key="1">
    <source>
        <dbReference type="ARBA" id="ARBA00005171"/>
    </source>
</evidence>
<keyword evidence="6" id="KW-0067">ATP-binding</keyword>
<evidence type="ECO:0000259" key="11">
    <source>
        <dbReference type="Pfam" id="PF06418"/>
    </source>
</evidence>
<dbReference type="InterPro" id="IPR017456">
    <property type="entry name" value="CTP_synthase_N"/>
</dbReference>
<proteinExistence type="inferred from homology"/>
<comment type="pathway">
    <text evidence="1">Pyrimidine metabolism; CTP biosynthesis via de novo pathway; CTP from UDP: step 2/2.</text>
</comment>
<dbReference type="InterPro" id="IPR017926">
    <property type="entry name" value="GATASE"/>
</dbReference>
<dbReference type="Gene3D" id="3.40.50.880">
    <property type="match status" value="1"/>
</dbReference>
<gene>
    <name evidence="12" type="ORF">S03H2_32472</name>
</gene>
<dbReference type="PANTHER" id="PTHR11550">
    <property type="entry name" value="CTP SYNTHASE"/>
    <property type="match status" value="1"/>
</dbReference>
<sequence length="277" mass="31151">MGDIESLPFLEAIRQFRLKIGRENTLFIHLTLLPYVASSDELKTKPTQHSVGRLREIGIQPDLILCRTRIPLTSEARGKISLFCNVEREDVIQAIDVDNIYEVPLRFDTEGLTDNILQKLGLSIPKKSLDSWRKWVEKVNNPDQETRIAVVGKYVKMKDAYKSIREAFIHAGAANRVRVKVVWLEAEELEADPPKYLSSVKGILVPGGFGSRGMEGKIRAIQYAREEKIPFLGICLGMQCATIEFARNVAGLKGANSTEFDPDTPYAVIDLLPEQKI</sequence>
<evidence type="ECO:0000313" key="12">
    <source>
        <dbReference type="EMBL" id="GAH56172.1"/>
    </source>
</evidence>
<dbReference type="GO" id="GO:0003883">
    <property type="term" value="F:CTP synthase activity"/>
    <property type="evidence" value="ECO:0007669"/>
    <property type="project" value="UniProtKB-EC"/>
</dbReference>
<dbReference type="InterPro" id="IPR027417">
    <property type="entry name" value="P-loop_NTPase"/>
</dbReference>
<dbReference type="PROSITE" id="PS51273">
    <property type="entry name" value="GATASE_TYPE_1"/>
    <property type="match status" value="1"/>
</dbReference>
<dbReference type="GO" id="GO:0005524">
    <property type="term" value="F:ATP binding"/>
    <property type="evidence" value="ECO:0007669"/>
    <property type="project" value="UniProtKB-KW"/>
</dbReference>
<evidence type="ECO:0000259" key="10">
    <source>
        <dbReference type="Pfam" id="PF00117"/>
    </source>
</evidence>
<keyword evidence="7" id="KW-0315">Glutamine amidotransferase</keyword>
<dbReference type="AlphaFoldDB" id="X1GG27"/>
<keyword evidence="4" id="KW-0436">Ligase</keyword>
<dbReference type="GO" id="GO:0044210">
    <property type="term" value="P:'de novo' CTP biosynthetic process"/>
    <property type="evidence" value="ECO:0007669"/>
    <property type="project" value="UniProtKB-UniPathway"/>
</dbReference>
<dbReference type="GO" id="GO:0019856">
    <property type="term" value="P:pyrimidine nucleobase biosynthetic process"/>
    <property type="evidence" value="ECO:0007669"/>
    <property type="project" value="TreeGrafter"/>
</dbReference>
<keyword evidence="5" id="KW-0547">Nucleotide-binding</keyword>
<name>X1GG27_9ZZZZ</name>
<dbReference type="NCBIfam" id="NF003792">
    <property type="entry name" value="PRK05380.1"/>
    <property type="match status" value="1"/>
</dbReference>
<dbReference type="Gene3D" id="3.40.50.300">
    <property type="entry name" value="P-loop containing nucleotide triphosphate hydrolases"/>
    <property type="match status" value="1"/>
</dbReference>
<dbReference type="Pfam" id="PF06418">
    <property type="entry name" value="CTP_synth_N"/>
    <property type="match status" value="1"/>
</dbReference>
<evidence type="ECO:0000256" key="4">
    <source>
        <dbReference type="ARBA" id="ARBA00022598"/>
    </source>
</evidence>
<dbReference type="InterPro" id="IPR004468">
    <property type="entry name" value="CTP_synthase"/>
</dbReference>
<comment type="similarity">
    <text evidence="2">Belongs to the CTP synthase family.</text>
</comment>
<dbReference type="CDD" id="cd01746">
    <property type="entry name" value="GATase1_CTP_Synthase"/>
    <property type="match status" value="1"/>
</dbReference>
<dbReference type="GO" id="GO:0005829">
    <property type="term" value="C:cytosol"/>
    <property type="evidence" value="ECO:0007669"/>
    <property type="project" value="TreeGrafter"/>
</dbReference>
<dbReference type="EC" id="6.3.4.2" evidence="3"/>
<feature type="domain" description="CTP synthase N-terminal" evidence="11">
    <location>
        <begin position="1"/>
        <end position="122"/>
    </location>
</feature>
<comment type="catalytic activity">
    <reaction evidence="9">
        <text>UTP + L-glutamine + ATP + H2O = CTP + L-glutamate + ADP + phosphate + 2 H(+)</text>
        <dbReference type="Rhea" id="RHEA:26426"/>
        <dbReference type="ChEBI" id="CHEBI:15377"/>
        <dbReference type="ChEBI" id="CHEBI:15378"/>
        <dbReference type="ChEBI" id="CHEBI:29985"/>
        <dbReference type="ChEBI" id="CHEBI:30616"/>
        <dbReference type="ChEBI" id="CHEBI:37563"/>
        <dbReference type="ChEBI" id="CHEBI:43474"/>
        <dbReference type="ChEBI" id="CHEBI:46398"/>
        <dbReference type="ChEBI" id="CHEBI:58359"/>
        <dbReference type="ChEBI" id="CHEBI:456216"/>
        <dbReference type="EC" id="6.3.4.2"/>
    </reaction>
</comment>
<protein>
    <recommendedName>
        <fullName evidence="3">CTP synthase (glutamine hydrolyzing)</fullName>
        <ecNumber evidence="3">6.3.4.2</ecNumber>
    </recommendedName>
</protein>
<dbReference type="InterPro" id="IPR033828">
    <property type="entry name" value="GATase1_CTP_Synthase"/>
</dbReference>
<comment type="caution">
    <text evidence="12">The sequence shown here is derived from an EMBL/GenBank/DDBJ whole genome shotgun (WGS) entry which is preliminary data.</text>
</comment>
<dbReference type="SUPFAM" id="SSF52317">
    <property type="entry name" value="Class I glutamine amidotransferase-like"/>
    <property type="match status" value="1"/>
</dbReference>
<dbReference type="EMBL" id="BARU01019729">
    <property type="protein sequence ID" value="GAH56172.1"/>
    <property type="molecule type" value="Genomic_DNA"/>
</dbReference>
<dbReference type="SUPFAM" id="SSF52540">
    <property type="entry name" value="P-loop containing nucleoside triphosphate hydrolases"/>
    <property type="match status" value="1"/>
</dbReference>
<evidence type="ECO:0000256" key="5">
    <source>
        <dbReference type="ARBA" id="ARBA00022741"/>
    </source>
</evidence>
<evidence type="ECO:0000256" key="2">
    <source>
        <dbReference type="ARBA" id="ARBA00007533"/>
    </source>
</evidence>
<evidence type="ECO:0000256" key="8">
    <source>
        <dbReference type="ARBA" id="ARBA00022975"/>
    </source>
</evidence>